<reference evidence="14" key="2">
    <citation type="submission" date="2020-09" db="EMBL/GenBank/DDBJ databases">
        <authorList>
            <person name="Sun Q."/>
            <person name="Kim S."/>
        </authorList>
    </citation>
    <scope>NUCLEOTIDE SEQUENCE</scope>
    <source>
        <strain evidence="14">KCTC 32296</strain>
    </source>
</reference>
<reference evidence="14" key="1">
    <citation type="journal article" date="2014" name="Int. J. Syst. Evol. Microbiol.">
        <title>Complete genome sequence of Corynebacterium casei LMG S-19264T (=DSM 44701T), isolated from a smear-ripened cheese.</title>
        <authorList>
            <consortium name="US DOE Joint Genome Institute (JGI-PGF)"/>
            <person name="Walter F."/>
            <person name="Albersmeier A."/>
            <person name="Kalinowski J."/>
            <person name="Ruckert C."/>
        </authorList>
    </citation>
    <scope>NUCLEOTIDE SEQUENCE</scope>
    <source>
        <strain evidence="14">KCTC 32296</strain>
    </source>
</reference>
<comment type="similarity">
    <text evidence="3 12">Belongs to the CcmB/CycW/HelB family.</text>
</comment>
<dbReference type="GO" id="GO:0017004">
    <property type="term" value="P:cytochrome complex assembly"/>
    <property type="evidence" value="ECO:0007669"/>
    <property type="project" value="UniProtKB-KW"/>
</dbReference>
<evidence type="ECO:0000256" key="9">
    <source>
        <dbReference type="ARBA" id="ARBA00022748"/>
    </source>
</evidence>
<dbReference type="AlphaFoldDB" id="A0A918UMK4"/>
<dbReference type="NCBIfam" id="TIGR01190">
    <property type="entry name" value="ccmB"/>
    <property type="match status" value="1"/>
</dbReference>
<feature type="transmembrane region" description="Helical" evidence="13">
    <location>
        <begin position="100"/>
        <end position="128"/>
    </location>
</feature>
<evidence type="ECO:0000256" key="1">
    <source>
        <dbReference type="ARBA" id="ARBA00002442"/>
    </source>
</evidence>
<evidence type="ECO:0000313" key="15">
    <source>
        <dbReference type="Proteomes" id="UP000662572"/>
    </source>
</evidence>
<evidence type="ECO:0000256" key="11">
    <source>
        <dbReference type="ARBA" id="ARBA00023136"/>
    </source>
</evidence>
<keyword evidence="10 13" id="KW-1133">Transmembrane helix</keyword>
<dbReference type="InterPro" id="IPR003544">
    <property type="entry name" value="Cyt_c_biogenesis_CcmB"/>
</dbReference>
<evidence type="ECO:0000256" key="4">
    <source>
        <dbReference type="ARBA" id="ARBA00016452"/>
    </source>
</evidence>
<name>A0A918UMK4_9CAUL</name>
<evidence type="ECO:0000256" key="8">
    <source>
        <dbReference type="ARBA" id="ARBA00022692"/>
    </source>
</evidence>
<evidence type="ECO:0000256" key="2">
    <source>
        <dbReference type="ARBA" id="ARBA00004429"/>
    </source>
</evidence>
<comment type="caution">
    <text evidence="14">The sequence shown here is derived from an EMBL/GenBank/DDBJ whole genome shotgun (WGS) entry which is preliminary data.</text>
</comment>
<feature type="transmembrane region" description="Helical" evidence="13">
    <location>
        <begin position="134"/>
        <end position="156"/>
    </location>
</feature>
<dbReference type="PIRSF" id="PIRSF002764">
    <property type="entry name" value="CcmB"/>
    <property type="match status" value="1"/>
</dbReference>
<evidence type="ECO:0000313" key="14">
    <source>
        <dbReference type="EMBL" id="GGZ20856.1"/>
    </source>
</evidence>
<dbReference type="InterPro" id="IPR026031">
    <property type="entry name" value="Cyt_c_CcmB_bac"/>
</dbReference>
<comment type="function">
    <text evidence="1 12">Required for the export of heme to the periplasm for the biogenesis of c-type cytochromes.</text>
</comment>
<proteinExistence type="inferred from homology"/>
<evidence type="ECO:0000256" key="7">
    <source>
        <dbReference type="ARBA" id="ARBA00022519"/>
    </source>
</evidence>
<feature type="transmembrane region" description="Helical" evidence="13">
    <location>
        <begin position="168"/>
        <end position="193"/>
    </location>
</feature>
<keyword evidence="6 12" id="KW-1003">Cell membrane</keyword>
<dbReference type="RefSeq" id="WP_189484500.1">
    <property type="nucleotide sequence ID" value="NZ_BMZB01000001.1"/>
</dbReference>
<dbReference type="Proteomes" id="UP000662572">
    <property type="component" value="Unassembled WGS sequence"/>
</dbReference>
<feature type="transmembrane region" description="Helical" evidence="13">
    <location>
        <begin position="27"/>
        <end position="46"/>
    </location>
</feature>
<accession>A0A918UMK4</accession>
<evidence type="ECO:0000256" key="10">
    <source>
        <dbReference type="ARBA" id="ARBA00022989"/>
    </source>
</evidence>
<gene>
    <name evidence="14" type="primary">ccmB</name>
    <name evidence="14" type="ORF">GCM10011273_01840</name>
</gene>
<evidence type="ECO:0000256" key="13">
    <source>
        <dbReference type="SAM" id="Phobius"/>
    </source>
</evidence>
<keyword evidence="7 12" id="KW-0997">Cell inner membrane</keyword>
<keyword evidence="9 12" id="KW-0201">Cytochrome c-type biogenesis</keyword>
<keyword evidence="11 12" id="KW-0472">Membrane</keyword>
<dbReference type="EMBL" id="BMZB01000001">
    <property type="protein sequence ID" value="GGZ20856.1"/>
    <property type="molecule type" value="Genomic_DNA"/>
</dbReference>
<dbReference type="GO" id="GO:0015232">
    <property type="term" value="F:heme transmembrane transporter activity"/>
    <property type="evidence" value="ECO:0007669"/>
    <property type="project" value="InterPro"/>
</dbReference>
<evidence type="ECO:0000256" key="6">
    <source>
        <dbReference type="ARBA" id="ARBA00022475"/>
    </source>
</evidence>
<organism evidence="14 15">
    <name type="scientific">Asticcacaulis endophyticus</name>
    <dbReference type="NCBI Taxonomy" id="1395890"/>
    <lineage>
        <taxon>Bacteria</taxon>
        <taxon>Pseudomonadati</taxon>
        <taxon>Pseudomonadota</taxon>
        <taxon>Alphaproteobacteria</taxon>
        <taxon>Caulobacterales</taxon>
        <taxon>Caulobacteraceae</taxon>
        <taxon>Asticcacaulis</taxon>
    </lineage>
</organism>
<keyword evidence="15" id="KW-1185">Reference proteome</keyword>
<sequence>MSTKINAGPHAALSLLKRDLSLSLTRGGGPLLAVGFYLTLMAMIPLSLGSDSGTLSRVAPGLTWLCLALASLLSLERLFERDYEDGLFDILRLGPLPMEVIALLKCLAQWLGTGLMLAVLTPFVMIILGAPVDAAFISLIAAILGSLSFAIIGGIGASLSLGTRKGGVLIALLVLPFYVPPVIFGAGLMQAYLTGAPVVQALSLLTAYALFALALGPIAMGAALKSALN</sequence>
<comment type="subcellular location">
    <subcellularLocation>
        <location evidence="2">Cell inner membrane</location>
        <topology evidence="2">Multi-pass membrane protein</topology>
    </subcellularLocation>
</comment>
<dbReference type="PRINTS" id="PR01414">
    <property type="entry name" value="CCMBBIOGNSIS"/>
</dbReference>
<dbReference type="Pfam" id="PF03379">
    <property type="entry name" value="CcmB"/>
    <property type="match status" value="1"/>
</dbReference>
<evidence type="ECO:0000256" key="5">
    <source>
        <dbReference type="ARBA" id="ARBA00022448"/>
    </source>
</evidence>
<keyword evidence="5 12" id="KW-0813">Transport</keyword>
<evidence type="ECO:0000256" key="12">
    <source>
        <dbReference type="PIRNR" id="PIRNR002764"/>
    </source>
</evidence>
<dbReference type="GO" id="GO:1903607">
    <property type="term" value="P:cytochrome c biosynthetic process"/>
    <property type="evidence" value="ECO:0007669"/>
    <property type="project" value="TreeGrafter"/>
</dbReference>
<keyword evidence="8 13" id="KW-0812">Transmembrane</keyword>
<evidence type="ECO:0000256" key="3">
    <source>
        <dbReference type="ARBA" id="ARBA00010544"/>
    </source>
</evidence>
<dbReference type="GO" id="GO:0005886">
    <property type="term" value="C:plasma membrane"/>
    <property type="evidence" value="ECO:0007669"/>
    <property type="project" value="UniProtKB-SubCell"/>
</dbReference>
<dbReference type="PANTHER" id="PTHR30070">
    <property type="entry name" value="HEME EXPORTER PROTEIN B"/>
    <property type="match status" value="1"/>
</dbReference>
<feature type="transmembrane region" description="Helical" evidence="13">
    <location>
        <begin position="205"/>
        <end position="224"/>
    </location>
</feature>
<dbReference type="PANTHER" id="PTHR30070:SF1">
    <property type="entry name" value="CYTOCHROME C BIOGENESIS B-RELATED"/>
    <property type="match status" value="1"/>
</dbReference>
<protein>
    <recommendedName>
        <fullName evidence="4 12">Heme exporter protein B</fullName>
    </recommendedName>
</protein>